<proteinExistence type="predicted"/>
<reference evidence="2" key="1">
    <citation type="submission" date="2020-11" db="EMBL/GenBank/DDBJ databases">
        <authorList>
            <person name="Tran Van P."/>
        </authorList>
    </citation>
    <scope>NUCLEOTIDE SEQUENCE</scope>
</reference>
<dbReference type="EMBL" id="OE001830">
    <property type="protein sequence ID" value="CAD7457660.1"/>
    <property type="molecule type" value="Genomic_DNA"/>
</dbReference>
<dbReference type="SUPFAM" id="SSF47459">
    <property type="entry name" value="HLH, helix-loop-helix DNA-binding domain"/>
    <property type="match status" value="1"/>
</dbReference>
<accession>A0A7R9NVC7</accession>
<evidence type="ECO:0000313" key="2">
    <source>
        <dbReference type="EMBL" id="CAD7457660.1"/>
    </source>
</evidence>
<dbReference type="AlphaFoldDB" id="A0A7R9NVC7"/>
<dbReference type="GO" id="GO:0046983">
    <property type="term" value="F:protein dimerization activity"/>
    <property type="evidence" value="ECO:0007669"/>
    <property type="project" value="InterPro"/>
</dbReference>
<organism evidence="2">
    <name type="scientific">Timema tahoe</name>
    <dbReference type="NCBI Taxonomy" id="61484"/>
    <lineage>
        <taxon>Eukaryota</taxon>
        <taxon>Metazoa</taxon>
        <taxon>Ecdysozoa</taxon>
        <taxon>Arthropoda</taxon>
        <taxon>Hexapoda</taxon>
        <taxon>Insecta</taxon>
        <taxon>Pterygota</taxon>
        <taxon>Neoptera</taxon>
        <taxon>Polyneoptera</taxon>
        <taxon>Phasmatodea</taxon>
        <taxon>Timematodea</taxon>
        <taxon>Timematoidea</taxon>
        <taxon>Timematidae</taxon>
        <taxon>Timema</taxon>
    </lineage>
</organism>
<feature type="domain" description="BHLH" evidence="1">
    <location>
        <begin position="65"/>
        <end position="89"/>
    </location>
</feature>
<dbReference type="Gene3D" id="4.10.280.10">
    <property type="entry name" value="Helix-loop-helix DNA-binding domain"/>
    <property type="match status" value="1"/>
</dbReference>
<name>A0A7R9NVC7_9NEOP</name>
<dbReference type="InterPro" id="IPR036638">
    <property type="entry name" value="HLH_DNA-bd_sf"/>
</dbReference>
<gene>
    <name evidence="2" type="ORF">TTEB3V08_LOCUS5652</name>
</gene>
<dbReference type="Pfam" id="PF00010">
    <property type="entry name" value="HLH"/>
    <property type="match status" value="1"/>
</dbReference>
<protein>
    <recommendedName>
        <fullName evidence="1">BHLH domain-containing protein</fullName>
    </recommendedName>
</protein>
<evidence type="ECO:0000259" key="1">
    <source>
        <dbReference type="Pfam" id="PF00010"/>
    </source>
</evidence>
<sequence length="190" mass="20919">MLCAVSVGTHCGGGMYDHEGRREGMEFQPGGGAQDLQEPISRTMQYKKGGWVTATFLSVSLCYVTKPLLERKRRARINRCLDELKDLMVGALESIRLEGDLKTFMEITKLCALGLEFNPTFPIVGKPDDTSLMPLSSWNKGSGIVLSGLQITRVTVSSLVSRVTKRLYKRGPGGSVFQIVLCGAPEIRHR</sequence>
<dbReference type="InterPro" id="IPR011598">
    <property type="entry name" value="bHLH_dom"/>
</dbReference>